<dbReference type="InterPro" id="IPR054831">
    <property type="entry name" value="UPF0122_fam_protein"/>
</dbReference>
<comment type="function">
    <text evidence="2 3">Might take part in the signal recognition particle (SRP) pathway. This is inferred from the conservation of its genetic proximity to ftsY/ffh. May be a regulatory protein.</text>
</comment>
<accession>A0ABS2E7X7</accession>
<organism evidence="4 5">
    <name type="scientific">Faecalicatena fissicatena</name>
    <dbReference type="NCBI Taxonomy" id="290055"/>
    <lineage>
        <taxon>Bacteria</taxon>
        <taxon>Bacillati</taxon>
        <taxon>Bacillota</taxon>
        <taxon>Clostridia</taxon>
        <taxon>Lachnospirales</taxon>
        <taxon>Lachnospiraceae</taxon>
        <taxon>Faecalicatena</taxon>
    </lineage>
</organism>
<dbReference type="RefSeq" id="WP_033125419.1">
    <property type="nucleotide sequence ID" value="NZ_JACLYY010000004.1"/>
</dbReference>
<protein>
    <recommendedName>
        <fullName evidence="3">UPF0122 protein H7U36_06065</fullName>
    </recommendedName>
</protein>
<comment type="caution">
    <text evidence="4">The sequence shown here is derived from an EMBL/GenBank/DDBJ whole genome shotgun (WGS) entry which is preliminary data.</text>
</comment>
<dbReference type="Gene3D" id="1.10.10.10">
    <property type="entry name" value="Winged helix-like DNA-binding domain superfamily/Winged helix DNA-binding domain"/>
    <property type="match status" value="1"/>
</dbReference>
<dbReference type="SUPFAM" id="SSF88659">
    <property type="entry name" value="Sigma3 and sigma4 domains of RNA polymerase sigma factors"/>
    <property type="match status" value="1"/>
</dbReference>
<dbReference type="InterPro" id="IPR013324">
    <property type="entry name" value="RNA_pol_sigma_r3/r4-like"/>
</dbReference>
<evidence type="ECO:0000313" key="4">
    <source>
        <dbReference type="EMBL" id="MBM6737675.1"/>
    </source>
</evidence>
<proteinExistence type="inferred from homology"/>
<reference evidence="4 5" key="1">
    <citation type="journal article" date="2021" name="Sci. Rep.">
        <title>The distribution of antibiotic resistance genes in chicken gut microbiota commensals.</title>
        <authorList>
            <person name="Juricova H."/>
            <person name="Matiasovicova J."/>
            <person name="Kubasova T."/>
            <person name="Cejkova D."/>
            <person name="Rychlik I."/>
        </authorList>
    </citation>
    <scope>NUCLEOTIDE SEQUENCE [LARGE SCALE GENOMIC DNA]</scope>
    <source>
        <strain evidence="4 5">An773</strain>
    </source>
</reference>
<dbReference type="PANTHER" id="PTHR40083:SF1">
    <property type="entry name" value="UPF0122 PROTEIN YLXM"/>
    <property type="match status" value="1"/>
</dbReference>
<dbReference type="PANTHER" id="PTHR40083">
    <property type="entry name" value="UPF0122 PROTEIN CBO2450/CLC_2298"/>
    <property type="match status" value="1"/>
</dbReference>
<evidence type="ECO:0000313" key="5">
    <source>
        <dbReference type="Proteomes" id="UP000716906"/>
    </source>
</evidence>
<dbReference type="GO" id="GO:0003677">
    <property type="term" value="F:DNA binding"/>
    <property type="evidence" value="ECO:0007669"/>
    <property type="project" value="UniProtKB-KW"/>
</dbReference>
<evidence type="ECO:0000256" key="2">
    <source>
        <dbReference type="ARBA" id="ARBA00024764"/>
    </source>
</evidence>
<dbReference type="InterPro" id="IPR036388">
    <property type="entry name" value="WH-like_DNA-bd_sf"/>
</dbReference>
<evidence type="ECO:0000256" key="3">
    <source>
        <dbReference type="HAMAP-Rule" id="MF_00245"/>
    </source>
</evidence>
<dbReference type="Proteomes" id="UP000716906">
    <property type="component" value="Unassembled WGS sequence"/>
</dbReference>
<gene>
    <name evidence="4" type="ORF">H7U36_06065</name>
</gene>
<keyword evidence="5" id="KW-1185">Reference proteome</keyword>
<dbReference type="Pfam" id="PF04297">
    <property type="entry name" value="UPF0122"/>
    <property type="match status" value="1"/>
</dbReference>
<name>A0ABS2E7X7_9FIRM</name>
<sequence>MDDFFKQTLLYDFYGELLTSHQKEIYEQSVLEDLSLGEIAQAAGISRQGVHDLVKRCDRTLQGYEDKLHLVEKFLAVREKVHRIGQVLDRYDPEDNSQLAREIREIAREIIDEL</sequence>
<dbReference type="HAMAP" id="MF_00245">
    <property type="entry name" value="UPF0122"/>
    <property type="match status" value="1"/>
</dbReference>
<dbReference type="NCBIfam" id="NF045758">
    <property type="entry name" value="YlxM"/>
    <property type="match status" value="1"/>
</dbReference>
<evidence type="ECO:0000256" key="1">
    <source>
        <dbReference type="ARBA" id="ARBA00008720"/>
    </source>
</evidence>
<keyword evidence="4" id="KW-0238">DNA-binding</keyword>
<comment type="similarity">
    <text evidence="1 3">Belongs to the UPF0122 family.</text>
</comment>
<dbReference type="InterPro" id="IPR007394">
    <property type="entry name" value="UPF0122"/>
</dbReference>
<dbReference type="EMBL" id="JACLYY010000004">
    <property type="protein sequence ID" value="MBM6737675.1"/>
    <property type="molecule type" value="Genomic_DNA"/>
</dbReference>